<accession>A0A4Q9M9G1</accession>
<gene>
    <name evidence="1" type="ORF">BD311DRAFT_676347</name>
</gene>
<dbReference type="EMBL" id="ML143546">
    <property type="protein sequence ID" value="TBU22341.1"/>
    <property type="molecule type" value="Genomic_DNA"/>
</dbReference>
<name>A0A4Q9M9G1_9APHY</name>
<protein>
    <submittedName>
        <fullName evidence="1">Uncharacterized protein</fullName>
    </submittedName>
</protein>
<evidence type="ECO:0000313" key="1">
    <source>
        <dbReference type="EMBL" id="TBU22341.1"/>
    </source>
</evidence>
<dbReference type="OrthoDB" id="2758769at2759"/>
<dbReference type="AlphaFoldDB" id="A0A4Q9M9G1"/>
<sequence>MSRELDLKELATLPLFSIVYTPNALTQQYKKLGDGYFYPNPWLSDNVSDMRLDQDFPDGSLACLTSEELPKHFVKRGPSWLNVNPSRSAFTPDIPFGHRRAEIGASPVSNSSPPIIDQTPYRNGKVPTGVDAIVQFDDVPMLFADKGDVSESTSDAFTGELASKQKVSIRFGFPKSGVCGYQEKQHNIRSANGVGFSRGKVAALVAREVRLLLDKMQSHNCPLSFKGKPVAFEDLVLVDVRHVSPGSIQPTIAVLPQKYL</sequence>
<reference evidence="1" key="1">
    <citation type="submission" date="2019-01" db="EMBL/GenBank/DDBJ databases">
        <title>Draft genome sequences of three monokaryotic isolates of the white-rot basidiomycete fungus Dichomitus squalens.</title>
        <authorList>
            <consortium name="DOE Joint Genome Institute"/>
            <person name="Lopez S.C."/>
            <person name="Andreopoulos B."/>
            <person name="Pangilinan J."/>
            <person name="Lipzen A."/>
            <person name="Riley R."/>
            <person name="Ahrendt S."/>
            <person name="Ng V."/>
            <person name="Barry K."/>
            <person name="Daum C."/>
            <person name="Grigoriev I.V."/>
            <person name="Hilden K.S."/>
            <person name="Makela M.R."/>
            <person name="de Vries R.P."/>
        </authorList>
    </citation>
    <scope>NUCLEOTIDE SEQUENCE [LARGE SCALE GENOMIC DNA]</scope>
    <source>
        <strain evidence="1">OM18370.1</strain>
    </source>
</reference>
<organism evidence="1">
    <name type="scientific">Dichomitus squalens</name>
    <dbReference type="NCBI Taxonomy" id="114155"/>
    <lineage>
        <taxon>Eukaryota</taxon>
        <taxon>Fungi</taxon>
        <taxon>Dikarya</taxon>
        <taxon>Basidiomycota</taxon>
        <taxon>Agaricomycotina</taxon>
        <taxon>Agaricomycetes</taxon>
        <taxon>Polyporales</taxon>
        <taxon>Polyporaceae</taxon>
        <taxon>Dichomitus</taxon>
    </lineage>
</organism>
<dbReference type="Proteomes" id="UP000292957">
    <property type="component" value="Unassembled WGS sequence"/>
</dbReference>
<proteinExistence type="predicted"/>